<name>A0AAV5A187_9AGAM</name>
<reference evidence="2" key="1">
    <citation type="submission" date="2021-10" db="EMBL/GenBank/DDBJ databases">
        <title>De novo Genome Assembly of Clathrus columnatus (Basidiomycota, Fungi) Using Illumina and Nanopore Sequence Data.</title>
        <authorList>
            <person name="Ogiso-Tanaka E."/>
            <person name="Itagaki H."/>
            <person name="Hosoya T."/>
            <person name="Hosaka K."/>
        </authorList>
    </citation>
    <scope>NUCLEOTIDE SEQUENCE</scope>
    <source>
        <strain evidence="2">MO-923</strain>
    </source>
</reference>
<dbReference type="EMBL" id="BPWL01000003">
    <property type="protein sequence ID" value="GJJ08416.1"/>
    <property type="molecule type" value="Genomic_DNA"/>
</dbReference>
<feature type="region of interest" description="Disordered" evidence="1">
    <location>
        <begin position="793"/>
        <end position="817"/>
    </location>
</feature>
<evidence type="ECO:0008006" key="4">
    <source>
        <dbReference type="Google" id="ProtNLM"/>
    </source>
</evidence>
<keyword evidence="3" id="KW-1185">Reference proteome</keyword>
<sequence>MLDSRDGKRAVHNWANLPPEVLRLVVANYLAYKPHAYTPASWLHPDFYYQRSVFETLRDAYDVERIMRVCPQWHSSLLNMDFWFAACRRLDRADLLSRPTILQTDYNHLQQLHPQSHQQFPPQPHHLQQQQRHQAASVVSSTVIPFRRNFNHFHTLTRMCCLPCRVNRPLGRDGVGNVKGSITTAHFGQVSVCKSHRVNYFCGICLKDATLASEGDHGQFAKVPESLFENEDFDTWPSVHTTCYHCRREALLRAAANYSSSTSIDLFSFIGGPTLETKDYEARSTVENFVDMAEGGINDVIKVLLERHWLRVNTNLGSLLDQAVASARYARAEIDDYESEDDMLSDDEEDSYDMLQSQEENGIRMLAVTAWARTRIMDGNWVTPGDLWYAGTGQLHEWDPSILPPTLRPISYSPRTSPSNQSLRPIHVSDQKNDDDISMSLSEIDSPLVIHYPITSRFVPLPSYRFAQLASSCFRNTLREILFEPLRHLVYQLARESQAAKQDPCVRLGRFGLDDILIMLRDERMWYVVDSMNGNTRLAHHIPYIPANTENMPPMTKGLLENFWREACAPLYQCQCSICDRALQVQAQAQGRRLSVSSTVQQEGNISVVNAPIIQDVCIPVPVKQPGERVILEEEEDNEDEEAIVINVDADADGDVDADVDVDTLVTTFTPPDTGSGSGSDAESSRSRKRSSESIDEDEDELVTEPSHEPSPQFIVPNTYSNSSPGSSPRKKQRMMITEEEEEESTIDSASLPVYSGTHAKPRAVPFAVIPSEEMSVGSTSFSPASSVSSSVAISESSFSSPSLSSESSSLPSVASGPIMLSGRETIIKPGIRGVEAAPSSDLTGASVAGDTVKIRGKDDTPSLLYNNDEDCAQDMEEYYV</sequence>
<evidence type="ECO:0000256" key="1">
    <source>
        <dbReference type="SAM" id="MobiDB-lite"/>
    </source>
</evidence>
<feature type="compositionally biased region" description="Acidic residues" evidence="1">
    <location>
        <begin position="694"/>
        <end position="703"/>
    </location>
</feature>
<feature type="region of interest" description="Disordered" evidence="1">
    <location>
        <begin position="839"/>
        <end position="869"/>
    </location>
</feature>
<organism evidence="2 3">
    <name type="scientific">Clathrus columnatus</name>
    <dbReference type="NCBI Taxonomy" id="1419009"/>
    <lineage>
        <taxon>Eukaryota</taxon>
        <taxon>Fungi</taxon>
        <taxon>Dikarya</taxon>
        <taxon>Basidiomycota</taxon>
        <taxon>Agaricomycotina</taxon>
        <taxon>Agaricomycetes</taxon>
        <taxon>Phallomycetidae</taxon>
        <taxon>Phallales</taxon>
        <taxon>Clathraceae</taxon>
        <taxon>Clathrus</taxon>
    </lineage>
</organism>
<dbReference type="AlphaFoldDB" id="A0AAV5A187"/>
<protein>
    <recommendedName>
        <fullName evidence="4">F-box domain-containing protein</fullName>
    </recommendedName>
</protein>
<comment type="caution">
    <text evidence="2">The sequence shown here is derived from an EMBL/GenBank/DDBJ whole genome shotgun (WGS) entry which is preliminary data.</text>
</comment>
<feature type="region of interest" description="Disordered" evidence="1">
    <location>
        <begin position="666"/>
        <end position="757"/>
    </location>
</feature>
<accession>A0AAV5A187</accession>
<feature type="compositionally biased region" description="Polar residues" evidence="1">
    <location>
        <begin position="716"/>
        <end position="727"/>
    </location>
</feature>
<feature type="compositionally biased region" description="Low complexity" evidence="1">
    <location>
        <begin position="666"/>
        <end position="682"/>
    </location>
</feature>
<proteinExistence type="predicted"/>
<evidence type="ECO:0000313" key="3">
    <source>
        <dbReference type="Proteomes" id="UP001050691"/>
    </source>
</evidence>
<feature type="compositionally biased region" description="Basic and acidic residues" evidence="1">
    <location>
        <begin position="683"/>
        <end position="693"/>
    </location>
</feature>
<evidence type="ECO:0000313" key="2">
    <source>
        <dbReference type="EMBL" id="GJJ08416.1"/>
    </source>
</evidence>
<gene>
    <name evidence="2" type="ORF">Clacol_002632</name>
</gene>
<dbReference type="Proteomes" id="UP001050691">
    <property type="component" value="Unassembled WGS sequence"/>
</dbReference>